<evidence type="ECO:0000313" key="2">
    <source>
        <dbReference type="EMBL" id="RCA10597.1"/>
    </source>
</evidence>
<evidence type="ECO:0000313" key="3">
    <source>
        <dbReference type="Proteomes" id="UP000252797"/>
    </source>
</evidence>
<evidence type="ECO:0000259" key="1">
    <source>
        <dbReference type="PROSITE" id="PS50042"/>
    </source>
</evidence>
<dbReference type="CDD" id="cd00038">
    <property type="entry name" value="CAP_ED"/>
    <property type="match status" value="1"/>
</dbReference>
<dbReference type="PROSITE" id="PS50042">
    <property type="entry name" value="CNMP_BINDING_3"/>
    <property type="match status" value="1"/>
</dbReference>
<dbReference type="RefSeq" id="WP_113845575.1">
    <property type="nucleotide sequence ID" value="NZ_JBDKBI010000005.1"/>
</dbReference>
<dbReference type="Proteomes" id="UP000252797">
    <property type="component" value="Unassembled WGS sequence"/>
</dbReference>
<dbReference type="SUPFAM" id="SSF51206">
    <property type="entry name" value="cAMP-binding domain-like"/>
    <property type="match status" value="1"/>
</dbReference>
<dbReference type="AlphaFoldDB" id="A0A367CD68"/>
<dbReference type="EMBL" id="LEPB01000004">
    <property type="protein sequence ID" value="RCA10597.1"/>
    <property type="molecule type" value="Genomic_DNA"/>
</dbReference>
<dbReference type="Pfam" id="PF00027">
    <property type="entry name" value="cNMP_binding"/>
    <property type="match status" value="1"/>
</dbReference>
<reference evidence="2 3" key="1">
    <citation type="submission" date="2015-06" db="EMBL/GenBank/DDBJ databases">
        <title>The Genome Sequence of Enterococcus durans 4EA1.</title>
        <authorList>
            <consortium name="The Broad Institute Genomics Platform"/>
            <consortium name="The Broad Institute Genome Sequencing Center for Infectious Disease"/>
            <person name="Earl A.M."/>
            <person name="Van Tyne D."/>
            <person name="Lebreton F."/>
            <person name="Saavedra J.T."/>
            <person name="Gilmore M.S."/>
            <person name="Manson Mcguire A."/>
            <person name="Clock S."/>
            <person name="Crupain M."/>
            <person name="Rangan U."/>
            <person name="Young S."/>
            <person name="Abouelleil A."/>
            <person name="Cao P."/>
            <person name="Chapman S.B."/>
            <person name="Griggs A."/>
            <person name="Priest M."/>
            <person name="Shea T."/>
            <person name="Wortman J."/>
            <person name="Nusbaum C."/>
            <person name="Birren B."/>
        </authorList>
    </citation>
    <scope>NUCLEOTIDE SEQUENCE [LARGE SCALE GENOMIC DNA]</scope>
    <source>
        <strain evidence="2 3">4EA1</strain>
    </source>
</reference>
<gene>
    <name evidence="2" type="ORF">EA71_01349</name>
</gene>
<dbReference type="InterPro" id="IPR014710">
    <property type="entry name" value="RmlC-like_jellyroll"/>
</dbReference>
<dbReference type="InterPro" id="IPR018490">
    <property type="entry name" value="cNMP-bd_dom_sf"/>
</dbReference>
<accession>A0A367CD68</accession>
<comment type="caution">
    <text evidence="2">The sequence shown here is derived from an EMBL/GenBank/DDBJ whole genome shotgun (WGS) entry which is preliminary data.</text>
</comment>
<feature type="domain" description="Cyclic nucleotide-binding" evidence="1">
    <location>
        <begin position="20"/>
        <end position="123"/>
    </location>
</feature>
<proteinExistence type="predicted"/>
<sequence length="182" mass="21424">MDSYSDLLKLTNQTENSYWYKKSVPENTTLLYEGDVADKIYFIKKGALRLWNNDDGKDITFQFFFEGQIVASYESFHLGKPSIFTIETIENTDLLVLEKRKLEHLLAESPDLIHLMMNQLSERFIAYTEYFLSRIKESPEKRYISLLEKRPELVRRVPDHYIASFLGITPVSLSRIKKRIKS</sequence>
<organism evidence="2 3">
    <name type="scientific">Enterococcus durans</name>
    <dbReference type="NCBI Taxonomy" id="53345"/>
    <lineage>
        <taxon>Bacteria</taxon>
        <taxon>Bacillati</taxon>
        <taxon>Bacillota</taxon>
        <taxon>Bacilli</taxon>
        <taxon>Lactobacillales</taxon>
        <taxon>Enterococcaceae</taxon>
        <taxon>Enterococcus</taxon>
    </lineage>
</organism>
<dbReference type="Gene3D" id="2.60.120.10">
    <property type="entry name" value="Jelly Rolls"/>
    <property type="match status" value="1"/>
</dbReference>
<dbReference type="InterPro" id="IPR000595">
    <property type="entry name" value="cNMP-bd_dom"/>
</dbReference>
<protein>
    <recommendedName>
        <fullName evidence="1">Cyclic nucleotide-binding domain-containing protein</fullName>
    </recommendedName>
</protein>
<dbReference type="SMART" id="SM00100">
    <property type="entry name" value="cNMP"/>
    <property type="match status" value="1"/>
</dbReference>
<name>A0A367CD68_9ENTE</name>